<feature type="compositionally biased region" description="Polar residues" evidence="1">
    <location>
        <begin position="267"/>
        <end position="281"/>
    </location>
</feature>
<name>A0A127ZIU4_9BASI</name>
<evidence type="ECO:0000256" key="1">
    <source>
        <dbReference type="SAM" id="MobiDB-lite"/>
    </source>
</evidence>
<feature type="region of interest" description="Disordered" evidence="1">
    <location>
        <begin position="133"/>
        <end position="162"/>
    </location>
</feature>
<feature type="region of interest" description="Disordered" evidence="1">
    <location>
        <begin position="264"/>
        <end position="293"/>
    </location>
</feature>
<feature type="compositionally biased region" description="Polar residues" evidence="1">
    <location>
        <begin position="34"/>
        <end position="45"/>
    </location>
</feature>
<dbReference type="AlphaFoldDB" id="A0A127ZIU4"/>
<sequence>MLSQWAFALLFIINHVAQVGSRPTGHHDDWQVGNVPTSGPDSASLWNAPPYTSKDFTSPEHWHNTWLESQPVHNHGNAHELHSVWWQSYHPAAEHATEPAAVAAPKTPMHEDDLAHSTFEAETFSQEQWPAAVSESHGHLDPAVEAAPSSGPPSAHTSLDQNKVRHANPVSMTSTPRQKMRKLASLMNEPTRLSLLDEYVAEKAAWIQRIQTTFQSGELQLVSAKGSSTKPLPDSLWIAQGGQAARSFPPSGSTPPAAAVRWEHRSGSNGLSKSSGRSATSKQRKGTSLPKNQERRVQDERFYVYLNSPENMARLNREYFNNQLRILHINPGELQWEALNRMHLGSRVSYVLPPASKDDLSLIVDRHVGFRLGPDSFMTKLTGESQLGHLVSLWSPVLYDGGHSTMVLYGMGELAQQEKIGMFQRELKAKMHSAFGQKGSIPYAYQLAEEIH</sequence>
<reference evidence="3" key="1">
    <citation type="submission" date="2014-06" db="EMBL/GenBank/DDBJ databases">
        <authorList>
            <person name="Ju J."/>
            <person name="Zhang J."/>
        </authorList>
    </citation>
    <scope>NUCLEOTIDE SEQUENCE</scope>
    <source>
        <strain evidence="3">SscI8</strain>
    </source>
</reference>
<proteinExistence type="predicted"/>
<feature type="region of interest" description="Disordered" evidence="1">
    <location>
        <begin position="22"/>
        <end position="50"/>
    </location>
</feature>
<accession>A0A127ZIU4</accession>
<gene>
    <name evidence="3" type="ORF">SPSC_06207</name>
</gene>
<evidence type="ECO:0000313" key="3">
    <source>
        <dbReference type="EMBL" id="CDU26040.1"/>
    </source>
</evidence>
<dbReference type="EMBL" id="LK056692">
    <property type="protein sequence ID" value="CDU26040.1"/>
    <property type="molecule type" value="Genomic_DNA"/>
</dbReference>
<evidence type="ECO:0000256" key="2">
    <source>
        <dbReference type="SAM" id="SignalP"/>
    </source>
</evidence>
<feature type="chain" id="PRO_5007281336" evidence="2">
    <location>
        <begin position="22"/>
        <end position="452"/>
    </location>
</feature>
<protein>
    <submittedName>
        <fullName evidence="3">Related to Effector family protein Eff1</fullName>
    </submittedName>
</protein>
<organism evidence="3">
    <name type="scientific">Sporisorium scitamineum</name>
    <dbReference type="NCBI Taxonomy" id="49012"/>
    <lineage>
        <taxon>Eukaryota</taxon>
        <taxon>Fungi</taxon>
        <taxon>Dikarya</taxon>
        <taxon>Basidiomycota</taxon>
        <taxon>Ustilaginomycotina</taxon>
        <taxon>Ustilaginomycetes</taxon>
        <taxon>Ustilaginales</taxon>
        <taxon>Ustilaginaceae</taxon>
        <taxon>Sporisorium</taxon>
    </lineage>
</organism>
<feature type="signal peptide" evidence="2">
    <location>
        <begin position="1"/>
        <end position="21"/>
    </location>
</feature>
<keyword evidence="2" id="KW-0732">Signal</keyword>
<dbReference type="OrthoDB" id="2556674at2759"/>